<proteinExistence type="predicted"/>
<sequence length="71" mass="7297">MSPLAKAVLADPQAKGQLRHYLARKSAIAAQAAQSPSDAPAAEAPLATVIELKADGGRTRKLTPIVVPRAA</sequence>
<protein>
    <submittedName>
        <fullName evidence="1">Uncharacterized protein</fullName>
    </submittedName>
</protein>
<accession>A0ABV0GJK8</accession>
<evidence type="ECO:0000313" key="1">
    <source>
        <dbReference type="EMBL" id="MEO3715230.1"/>
    </source>
</evidence>
<organism evidence="1 2">
    <name type="scientific">Roseateles flavus</name>
    <dbReference type="NCBI Taxonomy" id="3149041"/>
    <lineage>
        <taxon>Bacteria</taxon>
        <taxon>Pseudomonadati</taxon>
        <taxon>Pseudomonadota</taxon>
        <taxon>Betaproteobacteria</taxon>
        <taxon>Burkholderiales</taxon>
        <taxon>Sphaerotilaceae</taxon>
        <taxon>Roseateles</taxon>
    </lineage>
</organism>
<reference evidence="1 2" key="1">
    <citation type="submission" date="2024-05" db="EMBL/GenBank/DDBJ databases">
        <title>Roseateles sp. 2.12 16S ribosomal RNA gene Genome sequencing and assembly.</title>
        <authorList>
            <person name="Woo H."/>
        </authorList>
    </citation>
    <scope>NUCLEOTIDE SEQUENCE [LARGE SCALE GENOMIC DNA]</scope>
    <source>
        <strain evidence="1 2">2.12</strain>
    </source>
</reference>
<name>A0ABV0GJK8_9BURK</name>
<gene>
    <name evidence="1" type="ORF">ABDJ40_20880</name>
</gene>
<comment type="caution">
    <text evidence="1">The sequence shown here is derived from an EMBL/GenBank/DDBJ whole genome shotgun (WGS) entry which is preliminary data.</text>
</comment>
<dbReference type="Proteomes" id="UP001462640">
    <property type="component" value="Unassembled WGS sequence"/>
</dbReference>
<evidence type="ECO:0000313" key="2">
    <source>
        <dbReference type="Proteomes" id="UP001462640"/>
    </source>
</evidence>
<dbReference type="EMBL" id="JBDPZC010000012">
    <property type="protein sequence ID" value="MEO3715230.1"/>
    <property type="molecule type" value="Genomic_DNA"/>
</dbReference>
<keyword evidence="2" id="KW-1185">Reference proteome</keyword>
<dbReference type="RefSeq" id="WP_347612553.1">
    <property type="nucleotide sequence ID" value="NZ_JBDPZC010000012.1"/>
</dbReference>